<protein>
    <submittedName>
        <fullName evidence="1">Uncharacterized protein</fullName>
    </submittedName>
</protein>
<reference evidence="1" key="1">
    <citation type="submission" date="2018-02" db="EMBL/GenBank/DDBJ databases">
        <title>Rhizophora mucronata_Transcriptome.</title>
        <authorList>
            <person name="Meera S.P."/>
            <person name="Sreeshan A."/>
            <person name="Augustine A."/>
        </authorList>
    </citation>
    <scope>NUCLEOTIDE SEQUENCE</scope>
    <source>
        <tissue evidence="1">Leaf</tissue>
    </source>
</reference>
<evidence type="ECO:0000313" key="1">
    <source>
        <dbReference type="EMBL" id="MBX53288.1"/>
    </source>
</evidence>
<dbReference type="AlphaFoldDB" id="A0A2P2PEW3"/>
<dbReference type="EMBL" id="GGEC01072804">
    <property type="protein sequence ID" value="MBX53288.1"/>
    <property type="molecule type" value="Transcribed_RNA"/>
</dbReference>
<name>A0A2P2PEW3_RHIMU</name>
<proteinExistence type="predicted"/>
<organism evidence="1">
    <name type="scientific">Rhizophora mucronata</name>
    <name type="common">Asiatic mangrove</name>
    <dbReference type="NCBI Taxonomy" id="61149"/>
    <lineage>
        <taxon>Eukaryota</taxon>
        <taxon>Viridiplantae</taxon>
        <taxon>Streptophyta</taxon>
        <taxon>Embryophyta</taxon>
        <taxon>Tracheophyta</taxon>
        <taxon>Spermatophyta</taxon>
        <taxon>Magnoliopsida</taxon>
        <taxon>eudicotyledons</taxon>
        <taxon>Gunneridae</taxon>
        <taxon>Pentapetalae</taxon>
        <taxon>rosids</taxon>
        <taxon>fabids</taxon>
        <taxon>Malpighiales</taxon>
        <taxon>Rhizophoraceae</taxon>
        <taxon>Rhizophora</taxon>
    </lineage>
</organism>
<sequence length="28" mass="3161">MISDTDYDIHTSMKCAFASLPNQSSLRK</sequence>
<accession>A0A2P2PEW3</accession>